<dbReference type="PROSITE" id="PS50297">
    <property type="entry name" value="ANK_REP_REGION"/>
    <property type="match status" value="2"/>
</dbReference>
<proteinExistence type="predicted"/>
<dbReference type="Gene3D" id="1.25.40.20">
    <property type="entry name" value="Ankyrin repeat-containing domain"/>
    <property type="match status" value="2"/>
</dbReference>
<feature type="repeat" description="ANK" evidence="3">
    <location>
        <begin position="191"/>
        <end position="229"/>
    </location>
</feature>
<dbReference type="EMBL" id="JBJJXI010000087">
    <property type="protein sequence ID" value="KAL3394967.1"/>
    <property type="molecule type" value="Genomic_DNA"/>
</dbReference>
<dbReference type="SUPFAM" id="SSF48403">
    <property type="entry name" value="Ankyrin repeat"/>
    <property type="match status" value="1"/>
</dbReference>
<keyword evidence="1" id="KW-0677">Repeat</keyword>
<reference evidence="4 5" key="1">
    <citation type="journal article" date="2024" name="bioRxiv">
        <title>A reference genome for Trichogramma kaykai: A tiny desert-dwelling parasitoid wasp with competing sex-ratio distorters.</title>
        <authorList>
            <person name="Culotta J."/>
            <person name="Lindsey A.R."/>
        </authorList>
    </citation>
    <scope>NUCLEOTIDE SEQUENCE [LARGE SCALE GENOMIC DNA]</scope>
    <source>
        <strain evidence="4 5">KSX58</strain>
    </source>
</reference>
<evidence type="ECO:0000256" key="2">
    <source>
        <dbReference type="ARBA" id="ARBA00023043"/>
    </source>
</evidence>
<feature type="repeat" description="ANK" evidence="3">
    <location>
        <begin position="274"/>
        <end position="306"/>
    </location>
</feature>
<protein>
    <submittedName>
        <fullName evidence="4">Uncharacterized protein</fullName>
    </submittedName>
</protein>
<evidence type="ECO:0000256" key="3">
    <source>
        <dbReference type="PROSITE-ProRule" id="PRU00023"/>
    </source>
</evidence>
<gene>
    <name evidence="4" type="ORF">TKK_010948</name>
</gene>
<keyword evidence="5" id="KW-1185">Reference proteome</keyword>
<dbReference type="AlphaFoldDB" id="A0ABD2WQ03"/>
<dbReference type="Pfam" id="PF12796">
    <property type="entry name" value="Ank_2"/>
    <property type="match status" value="1"/>
</dbReference>
<organism evidence="4 5">
    <name type="scientific">Trichogramma kaykai</name>
    <dbReference type="NCBI Taxonomy" id="54128"/>
    <lineage>
        <taxon>Eukaryota</taxon>
        <taxon>Metazoa</taxon>
        <taxon>Ecdysozoa</taxon>
        <taxon>Arthropoda</taxon>
        <taxon>Hexapoda</taxon>
        <taxon>Insecta</taxon>
        <taxon>Pterygota</taxon>
        <taxon>Neoptera</taxon>
        <taxon>Endopterygota</taxon>
        <taxon>Hymenoptera</taxon>
        <taxon>Apocrita</taxon>
        <taxon>Proctotrupomorpha</taxon>
        <taxon>Chalcidoidea</taxon>
        <taxon>Trichogrammatidae</taxon>
        <taxon>Trichogramma</taxon>
    </lineage>
</organism>
<accession>A0ABD2WQ03</accession>
<dbReference type="InterPro" id="IPR050663">
    <property type="entry name" value="Ankyrin-SOCS_Box"/>
</dbReference>
<evidence type="ECO:0000313" key="5">
    <source>
        <dbReference type="Proteomes" id="UP001627154"/>
    </source>
</evidence>
<name>A0ABD2WQ03_9HYME</name>
<sequence>MQIDNESMDHLNQQKIKRLKRLRKKVNWEMEKERHELLDRLYPLIENWEGHYANFLDIFRRPEIHRLLMDSIDYWGKDESDDKLIEFITFVIRTGFEDEPVIDEEGKPLLHRTTAVHVAARRRMSSRMDNQEDQLDMVIDRLFSIYNKFNVNYIDERGMSHFHVACLSGCESVVEKFLELGQDPNFLWRETGYSPLELALGKWTSNIWSHKDIFQSLLENGANPNVTNRKGQIPLHIIITEIRPRNRRKHFMEMIFEFCQDKYRPVQVNARNQQGSTPLHLAMKGQKNVAIELLLKNGADPNAVDNDGYTPLHTACFLFNHVSSLKLFFEINDELQQTVQVNAVDNRGRTPLQLAVERGLPDVVDIFLDFGSDLSNFVFPFHTYFNDVRRRSCIFKIVLASSILVIAESLERRGYNLNRSDALMIMKLFAHYGLLEKSANLDRSLHPAKYWYDDENFTSIANEIKVNPSLSLYDLVLLQPEQAAKQLTLKDYYEWSRWGELNDLLEMHREACTVNLCEKLSRKFFRRWAFDPFLELTHYRLPILCCDMIIENLGNEDLYNICLAATGQSHKNNMNNRKRQTTFQGCNEIYKRSKKYDDL</sequence>
<evidence type="ECO:0000313" key="4">
    <source>
        <dbReference type="EMBL" id="KAL3394967.1"/>
    </source>
</evidence>
<comment type="caution">
    <text evidence="4">The sequence shown here is derived from an EMBL/GenBank/DDBJ whole genome shotgun (WGS) entry which is preliminary data.</text>
</comment>
<feature type="repeat" description="ANK" evidence="3">
    <location>
        <begin position="347"/>
        <end position="375"/>
    </location>
</feature>
<dbReference type="Proteomes" id="UP001627154">
    <property type="component" value="Unassembled WGS sequence"/>
</dbReference>
<dbReference type="PANTHER" id="PTHR24193">
    <property type="entry name" value="ANKYRIN REPEAT PROTEIN"/>
    <property type="match status" value="1"/>
</dbReference>
<evidence type="ECO:0000256" key="1">
    <source>
        <dbReference type="ARBA" id="ARBA00022737"/>
    </source>
</evidence>
<dbReference type="SMART" id="SM00248">
    <property type="entry name" value="ANK"/>
    <property type="match status" value="7"/>
</dbReference>
<dbReference type="InterPro" id="IPR036770">
    <property type="entry name" value="Ankyrin_rpt-contain_sf"/>
</dbReference>
<dbReference type="PROSITE" id="PS50088">
    <property type="entry name" value="ANK_REPEAT"/>
    <property type="match status" value="3"/>
</dbReference>
<keyword evidence="2 3" id="KW-0040">ANK repeat</keyword>
<dbReference type="PANTHER" id="PTHR24193:SF121">
    <property type="entry name" value="ADA2A-CONTAINING COMPLEX COMPONENT 3, ISOFORM D"/>
    <property type="match status" value="1"/>
</dbReference>
<dbReference type="InterPro" id="IPR002110">
    <property type="entry name" value="Ankyrin_rpt"/>
</dbReference>